<dbReference type="Proteomes" id="UP000199315">
    <property type="component" value="Unassembled WGS sequence"/>
</dbReference>
<reference evidence="1 2" key="1">
    <citation type="submission" date="2016-09" db="EMBL/GenBank/DDBJ databases">
        <authorList>
            <person name="Capua I."/>
            <person name="De Benedictis P."/>
            <person name="Joannis T."/>
            <person name="Lombin L.H."/>
            <person name="Cattoli G."/>
        </authorList>
    </citation>
    <scope>NUCLEOTIDE SEQUENCE [LARGE SCALE GENOMIC DNA]</scope>
    <source>
        <strain evidence="1 2">GluBS11</strain>
    </source>
</reference>
<keyword evidence="2" id="KW-1185">Reference proteome</keyword>
<dbReference type="AlphaFoldDB" id="A0A1D3TXB3"/>
<sequence>EENITISGAERKAARKGFVTRSEFDEMKERLRQDVMTEARNEVIRLLGGMLAGSRLGGLNALPQSEKAGQAEEEVFEDKVMAELAGSWS</sequence>
<protein>
    <submittedName>
        <fullName evidence="1">Uncharacterized protein</fullName>
    </submittedName>
</protein>
<name>A0A1D3TXB3_9FIRM</name>
<feature type="non-terminal residue" evidence="1">
    <location>
        <position position="1"/>
    </location>
</feature>
<organism evidence="1 2">
    <name type="scientific">Anaerobium acetethylicum</name>
    <dbReference type="NCBI Taxonomy" id="1619234"/>
    <lineage>
        <taxon>Bacteria</taxon>
        <taxon>Bacillati</taxon>
        <taxon>Bacillota</taxon>
        <taxon>Clostridia</taxon>
        <taxon>Lachnospirales</taxon>
        <taxon>Lachnospiraceae</taxon>
        <taxon>Anaerobium</taxon>
    </lineage>
</organism>
<evidence type="ECO:0000313" key="2">
    <source>
        <dbReference type="Proteomes" id="UP000199315"/>
    </source>
</evidence>
<accession>A0A1D3TXB3</accession>
<gene>
    <name evidence="1" type="ORF">SAMN05421730_102941</name>
</gene>
<dbReference type="RefSeq" id="WP_330387963.1">
    <property type="nucleotide sequence ID" value="NZ_FMKA01000029.1"/>
</dbReference>
<proteinExistence type="predicted"/>
<evidence type="ECO:0000313" key="1">
    <source>
        <dbReference type="EMBL" id="SCP98961.1"/>
    </source>
</evidence>
<dbReference type="EMBL" id="FMKA01000029">
    <property type="protein sequence ID" value="SCP98961.1"/>
    <property type="molecule type" value="Genomic_DNA"/>
</dbReference>